<dbReference type="EMBL" id="CP017717">
    <property type="protein sequence ID" value="AQZ65512.1"/>
    <property type="molecule type" value="Genomic_DNA"/>
</dbReference>
<accession>A0A1V0A5T3</accession>
<proteinExistence type="predicted"/>
<evidence type="ECO:0000313" key="2">
    <source>
        <dbReference type="EMBL" id="AQZ65512.1"/>
    </source>
</evidence>
<keyword evidence="3" id="KW-1185">Reference proteome</keyword>
<reference evidence="3" key="1">
    <citation type="journal article" date="2017" name="Med. Chem. Commun.">
        <title>Nonomuraea sp. ATCC 55076 harbours the largest actinomycete chromosome to date and the kistamicin biosynthetic gene cluster.</title>
        <authorList>
            <person name="Nazari B."/>
            <person name="Forneris C.C."/>
            <person name="Gibson M.I."/>
            <person name="Moon K."/>
            <person name="Schramma K.R."/>
            <person name="Seyedsayamdost M.R."/>
        </authorList>
    </citation>
    <scope>NUCLEOTIDE SEQUENCE [LARGE SCALE GENOMIC DNA]</scope>
    <source>
        <strain evidence="3">ATCC 55076</strain>
    </source>
</reference>
<gene>
    <name evidence="2" type="ORF">BKM31_32260</name>
</gene>
<dbReference type="AlphaFoldDB" id="A0A1V0A5T3"/>
<evidence type="ECO:0000313" key="3">
    <source>
        <dbReference type="Proteomes" id="UP000190797"/>
    </source>
</evidence>
<feature type="transmembrane region" description="Helical" evidence="1">
    <location>
        <begin position="29"/>
        <end position="49"/>
    </location>
</feature>
<organism evidence="2 3">
    <name type="scientific">[Actinomadura] parvosata subsp. kistnae</name>
    <dbReference type="NCBI Taxonomy" id="1909395"/>
    <lineage>
        <taxon>Bacteria</taxon>
        <taxon>Bacillati</taxon>
        <taxon>Actinomycetota</taxon>
        <taxon>Actinomycetes</taxon>
        <taxon>Streptosporangiales</taxon>
        <taxon>Streptosporangiaceae</taxon>
        <taxon>Nonomuraea</taxon>
    </lineage>
</organism>
<sequence length="68" mass="7323">MICFRFAQLDEGRTDMRDLTARSPSLRHLALIAALALGSPLIATAAWTSGQAGRGLMLRLSRRSPVVG</sequence>
<keyword evidence="1" id="KW-0812">Transmembrane</keyword>
<name>A0A1V0A5T3_9ACTN</name>
<evidence type="ECO:0000256" key="1">
    <source>
        <dbReference type="SAM" id="Phobius"/>
    </source>
</evidence>
<protein>
    <submittedName>
        <fullName evidence="2">Uncharacterized protein</fullName>
    </submittedName>
</protein>
<keyword evidence="1" id="KW-0472">Membrane</keyword>
<dbReference type="Proteomes" id="UP000190797">
    <property type="component" value="Chromosome"/>
</dbReference>
<dbReference type="KEGG" id="noa:BKM31_32260"/>
<keyword evidence="1" id="KW-1133">Transmembrane helix</keyword>